<proteinExistence type="predicted"/>
<keyword evidence="3" id="KW-1185">Reference proteome</keyword>
<evidence type="ECO:0000256" key="1">
    <source>
        <dbReference type="SAM" id="MobiDB-lite"/>
    </source>
</evidence>
<dbReference type="EMBL" id="VNHY01000002">
    <property type="protein sequence ID" value="TYP93779.1"/>
    <property type="molecule type" value="Genomic_DNA"/>
</dbReference>
<gene>
    <name evidence="2" type="ORF">LX73_1490</name>
</gene>
<protein>
    <submittedName>
        <fullName evidence="2">Uncharacterized protein</fullName>
    </submittedName>
</protein>
<evidence type="ECO:0000313" key="3">
    <source>
        <dbReference type="Proteomes" id="UP000324595"/>
    </source>
</evidence>
<evidence type="ECO:0000313" key="2">
    <source>
        <dbReference type="EMBL" id="TYP93779.1"/>
    </source>
</evidence>
<dbReference type="RefSeq" id="WP_148898829.1">
    <property type="nucleotide sequence ID" value="NZ_VNHY01000002.1"/>
</dbReference>
<sequence>MNSKNIFKYVFITVVIILAGLALADALGYFNQKSYTAVSHGSHSHYVPHDRDPDVPINKFPQTEPAKGQKISPTGQIVPAGQ</sequence>
<name>A0A5D3YNQ3_9BACT</name>
<feature type="region of interest" description="Disordered" evidence="1">
    <location>
        <begin position="41"/>
        <end position="82"/>
    </location>
</feature>
<comment type="caution">
    <text evidence="2">The sequence shown here is derived from an EMBL/GenBank/DDBJ whole genome shotgun (WGS) entry which is preliminary data.</text>
</comment>
<organism evidence="2 3">
    <name type="scientific">Fodinibius salinus</name>
    <dbReference type="NCBI Taxonomy" id="860790"/>
    <lineage>
        <taxon>Bacteria</taxon>
        <taxon>Pseudomonadati</taxon>
        <taxon>Balneolota</taxon>
        <taxon>Balneolia</taxon>
        <taxon>Balneolales</taxon>
        <taxon>Balneolaceae</taxon>
        <taxon>Fodinibius</taxon>
    </lineage>
</organism>
<dbReference type="AlphaFoldDB" id="A0A5D3YNQ3"/>
<reference evidence="2 3" key="1">
    <citation type="submission" date="2019-07" db="EMBL/GenBank/DDBJ databases">
        <title>Genomic Encyclopedia of Archaeal and Bacterial Type Strains, Phase II (KMG-II): from individual species to whole genera.</title>
        <authorList>
            <person name="Goeker M."/>
        </authorList>
    </citation>
    <scope>NUCLEOTIDE SEQUENCE [LARGE SCALE GENOMIC DNA]</scope>
    <source>
        <strain evidence="2 3">DSM 21935</strain>
    </source>
</reference>
<dbReference type="Proteomes" id="UP000324595">
    <property type="component" value="Unassembled WGS sequence"/>
</dbReference>
<accession>A0A5D3YNQ3</accession>
<dbReference type="OrthoDB" id="1495756at2"/>